<evidence type="ECO:0000313" key="3">
    <source>
        <dbReference type="EMBL" id="CAK9032186.1"/>
    </source>
</evidence>
<feature type="compositionally biased region" description="Pro residues" evidence="2">
    <location>
        <begin position="1"/>
        <end position="25"/>
    </location>
</feature>
<organism evidence="3 4">
    <name type="scientific">Durusdinium trenchii</name>
    <dbReference type="NCBI Taxonomy" id="1381693"/>
    <lineage>
        <taxon>Eukaryota</taxon>
        <taxon>Sar</taxon>
        <taxon>Alveolata</taxon>
        <taxon>Dinophyceae</taxon>
        <taxon>Suessiales</taxon>
        <taxon>Symbiodiniaceae</taxon>
        <taxon>Durusdinium</taxon>
    </lineage>
</organism>
<sequence length="217" mass="23699">MPQPPQTPQPPVRPMPPSRPSPVTPSYPSGPGYQAPPYPSNPYQQAPAPYGPVPPVPPMMYQGYPLPLEPPSTGGPWWAWLLGGLGAGLVSTYLANPFRLRPEDGLEAAEFFTDTPEKPKQESDLPKQSDTGGEPDNKASYEELLSLLRQQSEEAKANVSMCAKTLQQTQEQHQKMFAEMQKALQNTQKSSKPQTMELSASTIQALATMIQNAWLGA</sequence>
<keyword evidence="1" id="KW-0175">Coiled coil</keyword>
<feature type="region of interest" description="Disordered" evidence="2">
    <location>
        <begin position="1"/>
        <end position="55"/>
    </location>
</feature>
<dbReference type="EMBL" id="CAXAMM010013780">
    <property type="protein sequence ID" value="CAK9032186.1"/>
    <property type="molecule type" value="Genomic_DNA"/>
</dbReference>
<evidence type="ECO:0000313" key="4">
    <source>
        <dbReference type="Proteomes" id="UP001642464"/>
    </source>
</evidence>
<keyword evidence="4" id="KW-1185">Reference proteome</keyword>
<feature type="compositionally biased region" description="Basic and acidic residues" evidence="2">
    <location>
        <begin position="115"/>
        <end position="127"/>
    </location>
</feature>
<accession>A0ABP0KZ67</accession>
<evidence type="ECO:0000256" key="2">
    <source>
        <dbReference type="SAM" id="MobiDB-lite"/>
    </source>
</evidence>
<proteinExistence type="predicted"/>
<protein>
    <recommendedName>
        <fullName evidence="5">Peroxin-14</fullName>
    </recommendedName>
</protein>
<comment type="caution">
    <text evidence="3">The sequence shown here is derived from an EMBL/GenBank/DDBJ whole genome shotgun (WGS) entry which is preliminary data.</text>
</comment>
<gene>
    <name evidence="3" type="ORF">SCF082_LOCUS19962</name>
</gene>
<name>A0ABP0KZ67_9DINO</name>
<feature type="region of interest" description="Disordered" evidence="2">
    <location>
        <begin position="112"/>
        <end position="138"/>
    </location>
</feature>
<evidence type="ECO:0008006" key="5">
    <source>
        <dbReference type="Google" id="ProtNLM"/>
    </source>
</evidence>
<dbReference type="Proteomes" id="UP001642464">
    <property type="component" value="Unassembled WGS sequence"/>
</dbReference>
<evidence type="ECO:0000256" key="1">
    <source>
        <dbReference type="SAM" id="Coils"/>
    </source>
</evidence>
<reference evidence="3 4" key="1">
    <citation type="submission" date="2024-02" db="EMBL/GenBank/DDBJ databases">
        <authorList>
            <person name="Chen Y."/>
            <person name="Shah S."/>
            <person name="Dougan E. K."/>
            <person name="Thang M."/>
            <person name="Chan C."/>
        </authorList>
    </citation>
    <scope>NUCLEOTIDE SEQUENCE [LARGE SCALE GENOMIC DNA]</scope>
</reference>
<feature type="coiled-coil region" evidence="1">
    <location>
        <begin position="138"/>
        <end position="186"/>
    </location>
</feature>